<comment type="function">
    <text evidence="5">May play a role in fatty acid biosynthesis and insulin sensitivity.</text>
</comment>
<dbReference type="EMBL" id="WBMO01000005">
    <property type="protein sequence ID" value="MDV2478247.1"/>
    <property type="molecule type" value="Genomic_DNA"/>
</dbReference>
<evidence type="ECO:0000256" key="1">
    <source>
        <dbReference type="ARBA" id="ARBA00005254"/>
    </source>
</evidence>
<dbReference type="RefSeq" id="WP_072815063.1">
    <property type="nucleotide sequence ID" value="NZ_JAHWLX010000062.1"/>
</dbReference>
<dbReference type="InterPro" id="IPR029045">
    <property type="entry name" value="ClpP/crotonase-like_dom_sf"/>
</dbReference>
<keyword evidence="3" id="KW-0809">Transit peptide</keyword>
<keyword evidence="7" id="KW-0456">Lyase</keyword>
<dbReference type="Gene3D" id="1.10.12.10">
    <property type="entry name" value="Lyase 2-enoyl-coa Hydratase, Chain A, domain 2"/>
    <property type="match status" value="1"/>
</dbReference>
<dbReference type="PANTHER" id="PTHR43602">
    <property type="match status" value="1"/>
</dbReference>
<sequence>MTETSTAPVLIAVDDASGIGVLTLNRPRQRNPLSVDTMREVISGLRALAADSRVIVIRADGPVFSAGHDLREMIGRTLEEERAIFDVCNEMMRTVQSIPQPVIASVQGPAVAAGCQLVASCDLAVAATDAVFGTPGVRIGLFCSTPMVAVSRAVGRKRALQMLLTGDTIDAETAADWGLVNFVVPPEELEIRTADLAAKIVSASSATVRIGKEAFYRQIDLPQDEAYDAMAETMAANAMICDAQEGMSAFVEKRSPVWQGR</sequence>
<dbReference type="NCBIfam" id="NF006008">
    <property type="entry name" value="PRK08139.1"/>
    <property type="match status" value="1"/>
</dbReference>
<evidence type="ECO:0000256" key="4">
    <source>
        <dbReference type="ARBA" id="ARBA00023098"/>
    </source>
</evidence>
<evidence type="ECO:0000256" key="5">
    <source>
        <dbReference type="ARBA" id="ARBA00037410"/>
    </source>
</evidence>
<comment type="similarity">
    <text evidence="1">Belongs to the enoyl-CoA hydratase/isomerase family.</text>
</comment>
<organism evidence="7 8">
    <name type="scientific">Rhodococcus zopfii</name>
    <dbReference type="NCBI Taxonomy" id="43772"/>
    <lineage>
        <taxon>Bacteria</taxon>
        <taxon>Bacillati</taxon>
        <taxon>Actinomycetota</taxon>
        <taxon>Actinomycetes</taxon>
        <taxon>Mycobacteriales</taxon>
        <taxon>Nocardiaceae</taxon>
        <taxon>Rhodococcus</taxon>
    </lineage>
</organism>
<evidence type="ECO:0000256" key="3">
    <source>
        <dbReference type="ARBA" id="ARBA00022946"/>
    </source>
</evidence>
<dbReference type="GO" id="GO:0004300">
    <property type="term" value="F:enoyl-CoA hydratase activity"/>
    <property type="evidence" value="ECO:0007669"/>
    <property type="project" value="UniProtKB-EC"/>
</dbReference>
<dbReference type="InterPro" id="IPR014748">
    <property type="entry name" value="Enoyl-CoA_hydra_C"/>
</dbReference>
<keyword evidence="8" id="KW-1185">Reference proteome</keyword>
<dbReference type="InterPro" id="IPR052377">
    <property type="entry name" value="Mitochondrial_ECH-domain"/>
</dbReference>
<reference evidence="7 8" key="1">
    <citation type="submission" date="2019-10" db="EMBL/GenBank/DDBJ databases">
        <title>Draft Genome Assembly of Rhodococcus zopfii DSM44189.</title>
        <authorList>
            <person name="Sutton J.M."/>
            <person name="Akob D.M."/>
            <person name="Bushman T.J."/>
        </authorList>
    </citation>
    <scope>NUCLEOTIDE SEQUENCE [LARGE SCALE GENOMIC DNA]</scope>
    <source>
        <strain evidence="7 8">DSM 44189</strain>
    </source>
</reference>
<dbReference type="Pfam" id="PF00378">
    <property type="entry name" value="ECH_1"/>
    <property type="match status" value="1"/>
</dbReference>
<dbReference type="Proteomes" id="UP001275440">
    <property type="component" value="Unassembled WGS sequence"/>
</dbReference>
<comment type="caution">
    <text evidence="7">The sequence shown here is derived from an EMBL/GenBank/DDBJ whole genome shotgun (WGS) entry which is preliminary data.</text>
</comment>
<proteinExistence type="inferred from homology"/>
<keyword evidence="2" id="KW-0276">Fatty acid metabolism</keyword>
<gene>
    <name evidence="7" type="ORF">F8M49_27705</name>
</gene>
<name>A0ABU3WW71_9NOCA</name>
<evidence type="ECO:0000313" key="7">
    <source>
        <dbReference type="EMBL" id="MDV2478247.1"/>
    </source>
</evidence>
<evidence type="ECO:0000256" key="6">
    <source>
        <dbReference type="ARBA" id="ARBA00040545"/>
    </source>
</evidence>
<protein>
    <recommendedName>
        <fullName evidence="6">Enoyl-CoA hydratase domain-containing protein 3, mitochondrial</fullName>
    </recommendedName>
</protein>
<dbReference type="InterPro" id="IPR001753">
    <property type="entry name" value="Enoyl-CoA_hydra/iso"/>
</dbReference>
<evidence type="ECO:0000256" key="2">
    <source>
        <dbReference type="ARBA" id="ARBA00022832"/>
    </source>
</evidence>
<keyword evidence="4" id="KW-0443">Lipid metabolism</keyword>
<dbReference type="Gene3D" id="3.90.226.10">
    <property type="entry name" value="2-enoyl-CoA Hydratase, Chain A, domain 1"/>
    <property type="match status" value="1"/>
</dbReference>
<dbReference type="SUPFAM" id="SSF52096">
    <property type="entry name" value="ClpP/crotonase"/>
    <property type="match status" value="1"/>
</dbReference>
<accession>A0ABU3WW71</accession>
<dbReference type="CDD" id="cd06558">
    <property type="entry name" value="crotonase-like"/>
    <property type="match status" value="1"/>
</dbReference>
<dbReference type="PANTHER" id="PTHR43602:SF1">
    <property type="entry name" value="ENOYL-COA HYDRATASE DOMAIN-CONTAINING PROTEIN 3, MITOCHONDRIAL"/>
    <property type="match status" value="1"/>
</dbReference>
<evidence type="ECO:0000313" key="8">
    <source>
        <dbReference type="Proteomes" id="UP001275440"/>
    </source>
</evidence>